<protein>
    <submittedName>
        <fullName evidence="2">Uncharacterized protein</fullName>
    </submittedName>
</protein>
<sequence>MNPNTSTRKQFTDYLVSSPMPESATTEYKELATKLKALLKLLAEHKAMEENLTQTYMTPAAYKNKIYFMWDFIGRTLGQLSAIDPSEARPGKPAYDEAKGRAMYAGELISGPQFVLDSMCPDPRKEGVQFGGEIVGIAGGFLCSLIIVTMLYHIIIPSNPKSPIHH</sequence>
<reference evidence="2" key="1">
    <citation type="journal article" date="2020" name="Stud. Mycol.">
        <title>101 Dothideomycetes genomes: a test case for predicting lifestyles and emergence of pathogens.</title>
        <authorList>
            <person name="Haridas S."/>
            <person name="Albert R."/>
            <person name="Binder M."/>
            <person name="Bloem J."/>
            <person name="Labutti K."/>
            <person name="Salamov A."/>
            <person name="Andreopoulos B."/>
            <person name="Baker S."/>
            <person name="Barry K."/>
            <person name="Bills G."/>
            <person name="Bluhm B."/>
            <person name="Cannon C."/>
            <person name="Castanera R."/>
            <person name="Culley D."/>
            <person name="Daum C."/>
            <person name="Ezra D."/>
            <person name="Gonzalez J."/>
            <person name="Henrissat B."/>
            <person name="Kuo A."/>
            <person name="Liang C."/>
            <person name="Lipzen A."/>
            <person name="Lutzoni F."/>
            <person name="Magnuson J."/>
            <person name="Mondo S."/>
            <person name="Nolan M."/>
            <person name="Ohm R."/>
            <person name="Pangilinan J."/>
            <person name="Park H.-J."/>
            <person name="Ramirez L."/>
            <person name="Alfaro M."/>
            <person name="Sun H."/>
            <person name="Tritt A."/>
            <person name="Yoshinaga Y."/>
            <person name="Zwiers L.-H."/>
            <person name="Turgeon B."/>
            <person name="Goodwin S."/>
            <person name="Spatafora J."/>
            <person name="Crous P."/>
            <person name="Grigoriev I."/>
        </authorList>
    </citation>
    <scope>NUCLEOTIDE SEQUENCE</scope>
    <source>
        <strain evidence="2">CBS 123094</strain>
    </source>
</reference>
<keyword evidence="3" id="KW-1185">Reference proteome</keyword>
<name>A0A6A5W9W4_9PLEO</name>
<keyword evidence="1" id="KW-1133">Transmembrane helix</keyword>
<evidence type="ECO:0000313" key="2">
    <source>
        <dbReference type="EMBL" id="KAF1998197.1"/>
    </source>
</evidence>
<keyword evidence="1" id="KW-0812">Transmembrane</keyword>
<accession>A0A6A5W9W4</accession>
<evidence type="ECO:0000256" key="1">
    <source>
        <dbReference type="SAM" id="Phobius"/>
    </source>
</evidence>
<dbReference type="OrthoDB" id="5282002at2759"/>
<gene>
    <name evidence="2" type="ORF">P154DRAFT_564941</name>
</gene>
<dbReference type="AlphaFoldDB" id="A0A6A5W9W4"/>
<feature type="transmembrane region" description="Helical" evidence="1">
    <location>
        <begin position="134"/>
        <end position="156"/>
    </location>
</feature>
<organism evidence="2 3">
    <name type="scientific">Amniculicola lignicola CBS 123094</name>
    <dbReference type="NCBI Taxonomy" id="1392246"/>
    <lineage>
        <taxon>Eukaryota</taxon>
        <taxon>Fungi</taxon>
        <taxon>Dikarya</taxon>
        <taxon>Ascomycota</taxon>
        <taxon>Pezizomycotina</taxon>
        <taxon>Dothideomycetes</taxon>
        <taxon>Pleosporomycetidae</taxon>
        <taxon>Pleosporales</taxon>
        <taxon>Amniculicolaceae</taxon>
        <taxon>Amniculicola</taxon>
    </lineage>
</organism>
<keyword evidence="1" id="KW-0472">Membrane</keyword>
<dbReference type="EMBL" id="ML977606">
    <property type="protein sequence ID" value="KAF1998197.1"/>
    <property type="molecule type" value="Genomic_DNA"/>
</dbReference>
<evidence type="ECO:0000313" key="3">
    <source>
        <dbReference type="Proteomes" id="UP000799779"/>
    </source>
</evidence>
<proteinExistence type="predicted"/>
<dbReference type="Proteomes" id="UP000799779">
    <property type="component" value="Unassembled WGS sequence"/>
</dbReference>